<accession>A0A6P1NKJ3</accession>
<dbReference type="EMBL" id="CP047898">
    <property type="protein sequence ID" value="QHK20896.1"/>
    <property type="molecule type" value="Genomic_DNA"/>
</dbReference>
<dbReference type="PANTHER" id="PTHR33055">
    <property type="entry name" value="TRANSPOSASE FOR INSERTION SEQUENCE ELEMENT IS1111A"/>
    <property type="match status" value="1"/>
</dbReference>
<dbReference type="Pfam" id="PF02371">
    <property type="entry name" value="Transposase_20"/>
    <property type="match status" value="1"/>
</dbReference>
<protein>
    <submittedName>
        <fullName evidence="3">Transposase</fullName>
    </submittedName>
</protein>
<keyword evidence="4" id="KW-1185">Reference proteome</keyword>
<proteinExistence type="predicted"/>
<dbReference type="Proteomes" id="UP000464186">
    <property type="component" value="Chromosome"/>
</dbReference>
<evidence type="ECO:0000259" key="2">
    <source>
        <dbReference type="Pfam" id="PF02371"/>
    </source>
</evidence>
<organism evidence="3 4">
    <name type="scientific">Pseudarthrobacter psychrotolerans</name>
    <dbReference type="NCBI Taxonomy" id="2697569"/>
    <lineage>
        <taxon>Bacteria</taxon>
        <taxon>Bacillati</taxon>
        <taxon>Actinomycetota</taxon>
        <taxon>Actinomycetes</taxon>
        <taxon>Micrococcales</taxon>
        <taxon>Micrococcaceae</taxon>
        <taxon>Pseudarthrobacter</taxon>
    </lineage>
</organism>
<sequence length="199" mass="21101">MEKLLEDTGVKLSSVATDLTGVSSRAMLRALIEGERDPAVPANLAVYGLRAKIPALTEPLNGRFNDHHGFLTQMHLNIIDGHTRAIADLSTRISEVLAPFAAARDLLVSIPGVSERVAEIIIAETGADMSVFPTAGHLASWAGTAPGNNESAGRVKSSNTRPGDTYLKGALGIAALAPSRSRRRTSARNTEDLLRDVDP</sequence>
<dbReference type="AlphaFoldDB" id="A0A6P1NKJ3"/>
<gene>
    <name evidence="3" type="ORF">GU243_15550</name>
</gene>
<dbReference type="GO" id="GO:0006313">
    <property type="term" value="P:DNA transposition"/>
    <property type="evidence" value="ECO:0007669"/>
    <property type="project" value="InterPro"/>
</dbReference>
<reference evidence="3 4" key="1">
    <citation type="submission" date="2020-01" db="EMBL/GenBank/DDBJ databases">
        <title>Pseudarthrobacter psychrotolerans sp. nov., isolated from antarctic soil.</title>
        <authorList>
            <person name="Shin Y."/>
            <person name="Park W."/>
        </authorList>
    </citation>
    <scope>NUCLEOTIDE SEQUENCE [LARGE SCALE GENOMIC DNA]</scope>
    <source>
        <strain evidence="3 4">YJ56</strain>
    </source>
</reference>
<dbReference type="InterPro" id="IPR047650">
    <property type="entry name" value="Transpos_IS110"/>
</dbReference>
<feature type="region of interest" description="Disordered" evidence="1">
    <location>
        <begin position="178"/>
        <end position="199"/>
    </location>
</feature>
<name>A0A6P1NKJ3_9MICC</name>
<feature type="compositionally biased region" description="Basic and acidic residues" evidence="1">
    <location>
        <begin position="189"/>
        <end position="199"/>
    </location>
</feature>
<dbReference type="InterPro" id="IPR003346">
    <property type="entry name" value="Transposase_20"/>
</dbReference>
<dbReference type="GO" id="GO:0004803">
    <property type="term" value="F:transposase activity"/>
    <property type="evidence" value="ECO:0007669"/>
    <property type="project" value="InterPro"/>
</dbReference>
<dbReference type="PANTHER" id="PTHR33055:SF15">
    <property type="entry name" value="TRANSPOSASE-RELATED"/>
    <property type="match status" value="1"/>
</dbReference>
<evidence type="ECO:0000313" key="4">
    <source>
        <dbReference type="Proteomes" id="UP000464186"/>
    </source>
</evidence>
<feature type="compositionally biased region" description="Polar residues" evidence="1">
    <location>
        <begin position="146"/>
        <end position="162"/>
    </location>
</feature>
<feature type="domain" description="Transposase IS116/IS110/IS902 C-terminal" evidence="2">
    <location>
        <begin position="105"/>
        <end position="186"/>
    </location>
</feature>
<dbReference type="GO" id="GO:0003677">
    <property type="term" value="F:DNA binding"/>
    <property type="evidence" value="ECO:0007669"/>
    <property type="project" value="InterPro"/>
</dbReference>
<feature type="region of interest" description="Disordered" evidence="1">
    <location>
        <begin position="144"/>
        <end position="166"/>
    </location>
</feature>
<evidence type="ECO:0000313" key="3">
    <source>
        <dbReference type="EMBL" id="QHK20896.1"/>
    </source>
</evidence>
<evidence type="ECO:0000256" key="1">
    <source>
        <dbReference type="SAM" id="MobiDB-lite"/>
    </source>
</evidence>
<dbReference type="KEGG" id="psey:GU243_15550"/>